<dbReference type="EMBL" id="AMCI01005270">
    <property type="protein sequence ID" value="EJW96469.1"/>
    <property type="molecule type" value="Genomic_DNA"/>
</dbReference>
<gene>
    <name evidence="3" type="ORF">EVA_15423</name>
</gene>
<dbReference type="AlphaFoldDB" id="J9GAM0"/>
<reference evidence="3" key="1">
    <citation type="journal article" date="2012" name="PLoS ONE">
        <title>Gene sets for utilization of primary and secondary nutrition supplies in the distal gut of endangered iberian lynx.</title>
        <authorList>
            <person name="Alcaide M."/>
            <person name="Messina E."/>
            <person name="Richter M."/>
            <person name="Bargiela R."/>
            <person name="Peplies J."/>
            <person name="Huws S.A."/>
            <person name="Newbold C.J."/>
            <person name="Golyshin P.N."/>
            <person name="Simon M.A."/>
            <person name="Lopez G."/>
            <person name="Yakimov M.M."/>
            <person name="Ferrer M."/>
        </authorList>
    </citation>
    <scope>NUCLEOTIDE SEQUENCE</scope>
</reference>
<evidence type="ECO:0008006" key="4">
    <source>
        <dbReference type="Google" id="ProtNLM"/>
    </source>
</evidence>
<feature type="region of interest" description="Disordered" evidence="2">
    <location>
        <begin position="90"/>
        <end position="153"/>
    </location>
</feature>
<keyword evidence="1" id="KW-0175">Coiled coil</keyword>
<protein>
    <recommendedName>
        <fullName evidence="4">Mobilization protein</fullName>
    </recommendedName>
</protein>
<evidence type="ECO:0000256" key="1">
    <source>
        <dbReference type="SAM" id="Coils"/>
    </source>
</evidence>
<accession>J9GAM0</accession>
<sequence>PFSESQKQLDQATNQLMEMNADLKSINRQIHYTGQYFAQKAIYTEFLKAKNKGRFRKEHTAEIQAYEEARDWLKSFYPDGKMLPIKTLKEQKSQLAGTDRPAEIIHPISKGSDTRFKNRRQKCGSNSPQSGSEKSKRHRNPNYKSFYEGGITI</sequence>
<feature type="coiled-coil region" evidence="1">
    <location>
        <begin position="2"/>
        <end position="29"/>
    </location>
</feature>
<proteinExistence type="predicted"/>
<feature type="non-terminal residue" evidence="3">
    <location>
        <position position="1"/>
    </location>
</feature>
<feature type="compositionally biased region" description="Polar residues" evidence="2">
    <location>
        <begin position="123"/>
        <end position="132"/>
    </location>
</feature>
<comment type="caution">
    <text evidence="3">The sequence shown here is derived from an EMBL/GenBank/DDBJ whole genome shotgun (WGS) entry which is preliminary data.</text>
</comment>
<organism evidence="3">
    <name type="scientific">gut metagenome</name>
    <dbReference type="NCBI Taxonomy" id="749906"/>
    <lineage>
        <taxon>unclassified sequences</taxon>
        <taxon>metagenomes</taxon>
        <taxon>organismal metagenomes</taxon>
    </lineage>
</organism>
<name>J9GAM0_9ZZZZ</name>
<evidence type="ECO:0000313" key="3">
    <source>
        <dbReference type="EMBL" id="EJW96469.1"/>
    </source>
</evidence>
<evidence type="ECO:0000256" key="2">
    <source>
        <dbReference type="SAM" id="MobiDB-lite"/>
    </source>
</evidence>